<dbReference type="InterPro" id="IPR005900">
    <property type="entry name" value="6-phosphogluconolactonase_DevB"/>
</dbReference>
<dbReference type="NCBIfam" id="TIGR01198">
    <property type="entry name" value="pgl"/>
    <property type="match status" value="1"/>
</dbReference>
<dbReference type="EC" id="3.1.1.31" evidence="5 7"/>
<name>A0A6J4Q1Q9_9ACTN</name>
<evidence type="ECO:0000313" key="9">
    <source>
        <dbReference type="EMBL" id="CAA9432117.1"/>
    </source>
</evidence>
<accession>A0A6J4Q1Q9</accession>
<comment type="function">
    <text evidence="2 7">Hydrolysis of 6-phosphogluconolactone to 6-phosphogluconate.</text>
</comment>
<dbReference type="AlphaFoldDB" id="A0A6J4Q1Q9"/>
<evidence type="ECO:0000256" key="6">
    <source>
        <dbReference type="ARBA" id="ARBA00020337"/>
    </source>
</evidence>
<dbReference type="InterPro" id="IPR037171">
    <property type="entry name" value="NagB/RpiA_transferase-like"/>
</dbReference>
<dbReference type="Pfam" id="PF01182">
    <property type="entry name" value="Glucosamine_iso"/>
    <property type="match status" value="1"/>
</dbReference>
<evidence type="ECO:0000256" key="3">
    <source>
        <dbReference type="ARBA" id="ARBA00004961"/>
    </source>
</evidence>
<reference evidence="9" key="1">
    <citation type="submission" date="2020-02" db="EMBL/GenBank/DDBJ databases">
        <authorList>
            <person name="Meier V. D."/>
        </authorList>
    </citation>
    <scope>NUCLEOTIDE SEQUENCE</scope>
    <source>
        <strain evidence="9">AVDCRST_MAG01</strain>
    </source>
</reference>
<dbReference type="CDD" id="cd01400">
    <property type="entry name" value="6PGL"/>
    <property type="match status" value="1"/>
</dbReference>
<dbReference type="InterPro" id="IPR039104">
    <property type="entry name" value="6PGL"/>
</dbReference>
<protein>
    <recommendedName>
        <fullName evidence="6 7">6-phosphogluconolactonase</fullName>
        <shortName evidence="7">6PGL</shortName>
        <ecNumber evidence="5 7">3.1.1.31</ecNumber>
    </recommendedName>
</protein>
<dbReference type="InterPro" id="IPR006148">
    <property type="entry name" value="Glc/Gal-6P_isomerase"/>
</dbReference>
<comment type="pathway">
    <text evidence="3 7">Carbohydrate degradation; pentose phosphate pathway; D-ribulose 5-phosphate from D-glucose 6-phosphate (oxidative stage): step 2/3.</text>
</comment>
<comment type="similarity">
    <text evidence="4 7">Belongs to the glucosamine/galactosamine-6-phosphate isomerase family. 6-phosphogluconolactonase subfamily.</text>
</comment>
<dbReference type="PANTHER" id="PTHR11054:SF0">
    <property type="entry name" value="6-PHOSPHOGLUCONOLACTONASE"/>
    <property type="match status" value="1"/>
</dbReference>
<evidence type="ECO:0000256" key="5">
    <source>
        <dbReference type="ARBA" id="ARBA00013198"/>
    </source>
</evidence>
<feature type="domain" description="Glucosamine/galactosamine-6-phosphate isomerase" evidence="8">
    <location>
        <begin position="2"/>
        <end position="198"/>
    </location>
</feature>
<evidence type="ECO:0000256" key="1">
    <source>
        <dbReference type="ARBA" id="ARBA00000832"/>
    </source>
</evidence>
<keyword evidence="7 9" id="KW-0378">Hydrolase</keyword>
<evidence type="ECO:0000256" key="7">
    <source>
        <dbReference type="RuleBase" id="RU365095"/>
    </source>
</evidence>
<proteinExistence type="inferred from homology"/>
<dbReference type="UniPathway" id="UPA00115">
    <property type="reaction ID" value="UER00409"/>
</dbReference>
<sequence length="215" mass="22797">AAEAIAERGRFAVALAGGSTPKATYEVLARDHAGGVDWPNVHVFFGDERTVPPDHGDSNYRMAREALLDHVPVGFVHRMRGELPPDEAAASYEGELNEFFGGEPPALDLVMLGIGEDGHTASLFPQTPALEATDRLVVANPVPKLKTTRLTLTAPVLNVARQVVFLVAGEGKAEALAEILEGDADPRAYPAKLVRPPGGPTWMVDRAAGSLHGPV</sequence>
<dbReference type="GO" id="GO:0006098">
    <property type="term" value="P:pentose-phosphate shunt"/>
    <property type="evidence" value="ECO:0007669"/>
    <property type="project" value="UniProtKB-UniPathway"/>
</dbReference>
<evidence type="ECO:0000256" key="2">
    <source>
        <dbReference type="ARBA" id="ARBA00002681"/>
    </source>
</evidence>
<organism evidence="9">
    <name type="scientific">uncultured Rubrobacteraceae bacterium</name>
    <dbReference type="NCBI Taxonomy" id="349277"/>
    <lineage>
        <taxon>Bacteria</taxon>
        <taxon>Bacillati</taxon>
        <taxon>Actinomycetota</taxon>
        <taxon>Rubrobacteria</taxon>
        <taxon>Rubrobacterales</taxon>
        <taxon>Rubrobacteraceae</taxon>
        <taxon>environmental samples</taxon>
    </lineage>
</organism>
<evidence type="ECO:0000256" key="4">
    <source>
        <dbReference type="ARBA" id="ARBA00010662"/>
    </source>
</evidence>
<dbReference type="GO" id="GO:0017057">
    <property type="term" value="F:6-phosphogluconolactonase activity"/>
    <property type="evidence" value="ECO:0007669"/>
    <property type="project" value="UniProtKB-UniRule"/>
</dbReference>
<dbReference type="GO" id="GO:0005975">
    <property type="term" value="P:carbohydrate metabolic process"/>
    <property type="evidence" value="ECO:0007669"/>
    <property type="project" value="UniProtKB-UniRule"/>
</dbReference>
<dbReference type="PANTHER" id="PTHR11054">
    <property type="entry name" value="6-PHOSPHOGLUCONOLACTONASE"/>
    <property type="match status" value="1"/>
</dbReference>
<comment type="catalytic activity">
    <reaction evidence="1 7">
        <text>6-phospho-D-glucono-1,5-lactone + H2O = 6-phospho-D-gluconate + H(+)</text>
        <dbReference type="Rhea" id="RHEA:12556"/>
        <dbReference type="ChEBI" id="CHEBI:15377"/>
        <dbReference type="ChEBI" id="CHEBI:15378"/>
        <dbReference type="ChEBI" id="CHEBI:57955"/>
        <dbReference type="ChEBI" id="CHEBI:58759"/>
        <dbReference type="EC" id="3.1.1.31"/>
    </reaction>
</comment>
<dbReference type="SUPFAM" id="SSF100950">
    <property type="entry name" value="NagB/RpiA/CoA transferase-like"/>
    <property type="match status" value="1"/>
</dbReference>
<gene>
    <name evidence="7" type="primary">pgl</name>
    <name evidence="9" type="ORF">AVDCRST_MAG01-01-2966</name>
</gene>
<evidence type="ECO:0000259" key="8">
    <source>
        <dbReference type="Pfam" id="PF01182"/>
    </source>
</evidence>
<feature type="non-terminal residue" evidence="9">
    <location>
        <position position="1"/>
    </location>
</feature>
<dbReference type="Gene3D" id="3.40.50.1360">
    <property type="match status" value="1"/>
</dbReference>
<dbReference type="EMBL" id="CADCUW010000395">
    <property type="protein sequence ID" value="CAA9432117.1"/>
    <property type="molecule type" value="Genomic_DNA"/>
</dbReference>